<dbReference type="Proteomes" id="UP000247810">
    <property type="component" value="Unassembled WGS sequence"/>
</dbReference>
<dbReference type="InterPro" id="IPR029062">
    <property type="entry name" value="Class_I_gatase-like"/>
</dbReference>
<comment type="catalytic activity">
    <reaction evidence="4">
        <text>an aldehyde + NAD(+) + H2O = a carboxylate + NADH + 2 H(+)</text>
        <dbReference type="Rhea" id="RHEA:16185"/>
        <dbReference type="ChEBI" id="CHEBI:15377"/>
        <dbReference type="ChEBI" id="CHEBI:15378"/>
        <dbReference type="ChEBI" id="CHEBI:17478"/>
        <dbReference type="ChEBI" id="CHEBI:29067"/>
        <dbReference type="ChEBI" id="CHEBI:57540"/>
        <dbReference type="ChEBI" id="CHEBI:57945"/>
        <dbReference type="EC" id="1.2.1.3"/>
    </reaction>
</comment>
<evidence type="ECO:0000313" key="11">
    <source>
        <dbReference type="Proteomes" id="UP000247810"/>
    </source>
</evidence>
<dbReference type="EMBL" id="KZ826279">
    <property type="protein sequence ID" value="PYH87360.1"/>
    <property type="molecule type" value="Genomic_DNA"/>
</dbReference>
<protein>
    <recommendedName>
        <fullName evidence="3">aldehyde dehydrogenase (NAD(+))</fullName>
        <ecNumber evidence="3">1.2.1.3</ecNumber>
    </recommendedName>
</protein>
<accession>A0A319CRR4</accession>
<dbReference type="InterPro" id="IPR016160">
    <property type="entry name" value="Ald_DH_CS_CYS"/>
</dbReference>
<evidence type="ECO:0000259" key="8">
    <source>
        <dbReference type="Pfam" id="PF00117"/>
    </source>
</evidence>
<sequence>MLSQHLRVAVLECDTPIDPIQSKYGTYGDVFENHIKEGLERIGSKAKLELTKIDVVQPLAEYPRPEDFDVVLLTGSKYDSYKDEPWILTLTRFVQDCYLIHHKPVVGICFGHQIIARALGARVGPNVSGWEVAVEPMALTSAGRQLFGKNDFSLHMMHRDIVYEVPPGCVSLGSSLICGIQGLYVPGQILCVQGHPEYNAFMVSELLKLRRERGVFDEAMFEGGMARVENAHDGLLHAAPHSTAPAPHPTSTPPSSSKMSNAIRTLSPSTNKVIFEHPGHSFEDARRIALASQDAFSTWKKTPLSERKAITLKFLDLIEANKETLAEELTTQMGRPIAFSAKEIETFRKRGNYLLSITDESLKSLPGSPENGFRRFLKKAPVGPTLIINAWNFPYLVTINALLPALLTGNTVLLRSSPQIPIFGERLLTYFTEAGLPPNVLQLLHCGSPDTLDEVVQLPQIQLISFTGSTAGGFRIREATARRVVPVNLELGGNDPAYVRPDADIPYVAAQLVDGAVFNSGQSCCAVERVYVHADVHDFFVEEVKKELTTYKLGSPYDKSTTTGPVISQASLKNIQSQIADALAKGAVNATPSNPTFENPPADGNYQSPTVLTNVTHDMVVMREETFGPVMPIMKVASDEEAITLMNDSDYGLTASVWTKDIAKGEEIIEELEAGTVYINRCDYPSPDLAWIGWKNSGLGCTLGPQAFDAFFKLKSFHIKEAQA</sequence>
<evidence type="ECO:0000256" key="2">
    <source>
        <dbReference type="ARBA" id="ARBA00023002"/>
    </source>
</evidence>
<dbReference type="FunFam" id="3.40.309.10:FF:000009">
    <property type="entry name" value="Aldehyde dehydrogenase A"/>
    <property type="match status" value="1"/>
</dbReference>
<keyword evidence="2 6" id="KW-0560">Oxidoreductase</keyword>
<evidence type="ECO:0000256" key="1">
    <source>
        <dbReference type="ARBA" id="ARBA00009986"/>
    </source>
</evidence>
<comment type="similarity">
    <text evidence="1 6">Belongs to the aldehyde dehydrogenase family.</text>
</comment>
<dbReference type="PROSITE" id="PS00687">
    <property type="entry name" value="ALDEHYDE_DEHYDR_GLU"/>
    <property type="match status" value="1"/>
</dbReference>
<dbReference type="Pfam" id="PF00117">
    <property type="entry name" value="GATase"/>
    <property type="match status" value="1"/>
</dbReference>
<feature type="domain" description="Aldehyde dehydrogenase" evidence="9">
    <location>
        <begin position="260"/>
        <end position="716"/>
    </location>
</feature>
<dbReference type="OrthoDB" id="310895at2759"/>
<dbReference type="SUPFAM" id="SSF53720">
    <property type="entry name" value="ALDH-like"/>
    <property type="match status" value="1"/>
</dbReference>
<keyword evidence="11" id="KW-1185">Reference proteome</keyword>
<dbReference type="InterPro" id="IPR029510">
    <property type="entry name" value="Ald_DH_CS_GLU"/>
</dbReference>
<dbReference type="Gene3D" id="3.40.309.10">
    <property type="entry name" value="Aldehyde Dehydrogenase, Chain A, domain 2"/>
    <property type="match status" value="1"/>
</dbReference>
<dbReference type="PROSITE" id="PS00070">
    <property type="entry name" value="ALDEHYDE_DEHYDR_CYS"/>
    <property type="match status" value="1"/>
</dbReference>
<dbReference type="InterPro" id="IPR044992">
    <property type="entry name" value="ChyE-like"/>
</dbReference>
<dbReference type="VEuPathDB" id="FungiDB:BO71DRAFT_454723"/>
<proteinExistence type="inferred from homology"/>
<dbReference type="SUPFAM" id="SSF52317">
    <property type="entry name" value="Class I glutamine amidotransferase-like"/>
    <property type="match status" value="1"/>
</dbReference>
<dbReference type="InterPro" id="IPR017926">
    <property type="entry name" value="GATASE"/>
</dbReference>
<dbReference type="EC" id="1.2.1.3" evidence="3"/>
<dbReference type="InterPro" id="IPR016162">
    <property type="entry name" value="Ald_DH_N"/>
</dbReference>
<name>A0A319CRR4_9EURO</name>
<dbReference type="Pfam" id="PF00171">
    <property type="entry name" value="Aldedh"/>
    <property type="match status" value="1"/>
</dbReference>
<evidence type="ECO:0000256" key="6">
    <source>
        <dbReference type="RuleBase" id="RU003345"/>
    </source>
</evidence>
<dbReference type="PROSITE" id="PS51273">
    <property type="entry name" value="GATASE_TYPE_1"/>
    <property type="match status" value="1"/>
</dbReference>
<dbReference type="Gene3D" id="3.40.50.880">
    <property type="match status" value="1"/>
</dbReference>
<evidence type="ECO:0000256" key="5">
    <source>
        <dbReference type="PROSITE-ProRule" id="PRU10007"/>
    </source>
</evidence>
<evidence type="ECO:0000256" key="4">
    <source>
        <dbReference type="ARBA" id="ARBA00049194"/>
    </source>
</evidence>
<evidence type="ECO:0000256" key="3">
    <source>
        <dbReference type="ARBA" id="ARBA00024226"/>
    </source>
</evidence>
<gene>
    <name evidence="10" type="ORF">BO71DRAFT_454723</name>
</gene>
<feature type="active site" evidence="5">
    <location>
        <position position="490"/>
    </location>
</feature>
<dbReference type="Gene3D" id="3.40.605.10">
    <property type="entry name" value="Aldehyde Dehydrogenase, Chain A, domain 1"/>
    <property type="match status" value="1"/>
</dbReference>
<dbReference type="PANTHER" id="PTHR11699">
    <property type="entry name" value="ALDEHYDE DEHYDROGENASE-RELATED"/>
    <property type="match status" value="1"/>
</dbReference>
<dbReference type="AlphaFoldDB" id="A0A319CRR4"/>
<feature type="region of interest" description="Disordered" evidence="7">
    <location>
        <begin position="238"/>
        <end position="262"/>
    </location>
</feature>
<dbReference type="InterPro" id="IPR016161">
    <property type="entry name" value="Ald_DH/histidinol_DH"/>
</dbReference>
<organism evidence="10 11">
    <name type="scientific">Aspergillus ellipticus CBS 707.79</name>
    <dbReference type="NCBI Taxonomy" id="1448320"/>
    <lineage>
        <taxon>Eukaryota</taxon>
        <taxon>Fungi</taxon>
        <taxon>Dikarya</taxon>
        <taxon>Ascomycota</taxon>
        <taxon>Pezizomycotina</taxon>
        <taxon>Eurotiomycetes</taxon>
        <taxon>Eurotiomycetidae</taxon>
        <taxon>Eurotiales</taxon>
        <taxon>Aspergillaceae</taxon>
        <taxon>Aspergillus</taxon>
        <taxon>Aspergillus subgen. Circumdati</taxon>
    </lineage>
</organism>
<evidence type="ECO:0000259" key="9">
    <source>
        <dbReference type="Pfam" id="PF00171"/>
    </source>
</evidence>
<dbReference type="GO" id="GO:0004029">
    <property type="term" value="F:aldehyde dehydrogenase (NAD+) activity"/>
    <property type="evidence" value="ECO:0007669"/>
    <property type="project" value="UniProtKB-EC"/>
</dbReference>
<dbReference type="CDD" id="cd01741">
    <property type="entry name" value="GATase1_1"/>
    <property type="match status" value="1"/>
</dbReference>
<reference evidence="10 11" key="1">
    <citation type="submission" date="2018-02" db="EMBL/GenBank/DDBJ databases">
        <title>The genomes of Aspergillus section Nigri reveals drivers in fungal speciation.</title>
        <authorList>
            <consortium name="DOE Joint Genome Institute"/>
            <person name="Vesth T.C."/>
            <person name="Nybo J."/>
            <person name="Theobald S."/>
            <person name="Brandl J."/>
            <person name="Frisvad J.C."/>
            <person name="Nielsen K.F."/>
            <person name="Lyhne E.K."/>
            <person name="Kogle M.E."/>
            <person name="Kuo A."/>
            <person name="Riley R."/>
            <person name="Clum A."/>
            <person name="Nolan M."/>
            <person name="Lipzen A."/>
            <person name="Salamov A."/>
            <person name="Henrissat B."/>
            <person name="Wiebenga A."/>
            <person name="De vries R.P."/>
            <person name="Grigoriev I.V."/>
            <person name="Mortensen U.H."/>
            <person name="Andersen M.R."/>
            <person name="Baker S.E."/>
        </authorList>
    </citation>
    <scope>NUCLEOTIDE SEQUENCE [LARGE SCALE GENOMIC DNA]</scope>
    <source>
        <strain evidence="10 11">CBS 707.79</strain>
    </source>
</reference>
<evidence type="ECO:0000256" key="7">
    <source>
        <dbReference type="SAM" id="MobiDB-lite"/>
    </source>
</evidence>
<evidence type="ECO:0000313" key="10">
    <source>
        <dbReference type="EMBL" id="PYH87360.1"/>
    </source>
</evidence>
<dbReference type="CDD" id="cd07102">
    <property type="entry name" value="ALDH_EDX86601"/>
    <property type="match status" value="1"/>
</dbReference>
<dbReference type="InterPro" id="IPR015590">
    <property type="entry name" value="Aldehyde_DH_dom"/>
</dbReference>
<dbReference type="STRING" id="1448320.A0A319CRR4"/>
<dbReference type="InterPro" id="IPR016163">
    <property type="entry name" value="Ald_DH_C"/>
</dbReference>
<feature type="domain" description="Glutamine amidotransferase" evidence="8">
    <location>
        <begin position="35"/>
        <end position="198"/>
    </location>
</feature>